<evidence type="ECO:0000256" key="7">
    <source>
        <dbReference type="ARBA" id="ARBA00022801"/>
    </source>
</evidence>
<evidence type="ECO:0000256" key="15">
    <source>
        <dbReference type="PIRSR" id="PIRSR000865-1"/>
    </source>
</evidence>
<dbReference type="Pfam" id="PF00151">
    <property type="entry name" value="Lipase"/>
    <property type="match status" value="1"/>
</dbReference>
<feature type="binding site" evidence="16">
    <location>
        <position position="292"/>
    </location>
    <ligand>
        <name>Ca(2+)</name>
        <dbReference type="ChEBI" id="CHEBI:29108"/>
    </ligand>
</feature>
<evidence type="ECO:0000256" key="14">
    <source>
        <dbReference type="ARBA" id="ARBA00049600"/>
    </source>
</evidence>
<feature type="binding site" evidence="16">
    <location>
        <position position="295"/>
    </location>
    <ligand>
        <name>Ca(2+)</name>
        <dbReference type="ChEBI" id="CHEBI:29108"/>
    </ligand>
</feature>
<comment type="subcellular location">
    <subcellularLocation>
        <location evidence="1">Cell membrane</location>
    </subcellularLocation>
    <subcellularLocation>
        <location evidence="2">Secreted</location>
    </subcellularLocation>
</comment>
<dbReference type="GO" id="GO:0016042">
    <property type="term" value="P:lipid catabolic process"/>
    <property type="evidence" value="ECO:0007669"/>
    <property type="project" value="UniProtKB-KW"/>
</dbReference>
<keyword evidence="7" id="KW-0378">Hydrolase</keyword>
<dbReference type="InterPro" id="IPR016272">
    <property type="entry name" value="Lipase_LIPH"/>
</dbReference>
<evidence type="ECO:0000256" key="12">
    <source>
        <dbReference type="ARBA" id="ARBA00023180"/>
    </source>
</evidence>
<dbReference type="AlphaFoldDB" id="A0A2U3WNT9"/>
<dbReference type="GO" id="GO:0005615">
    <property type="term" value="C:extracellular space"/>
    <property type="evidence" value="ECO:0007669"/>
    <property type="project" value="UniProtKB-ARBA"/>
</dbReference>
<proteinExistence type="inferred from homology"/>
<dbReference type="PRINTS" id="PR00821">
    <property type="entry name" value="TAGLIPASE"/>
</dbReference>
<evidence type="ECO:0000256" key="3">
    <source>
        <dbReference type="ARBA" id="ARBA00010701"/>
    </source>
</evidence>
<reference evidence="21" key="1">
    <citation type="submission" date="2025-08" db="UniProtKB">
        <authorList>
            <consortium name="RefSeq"/>
        </authorList>
    </citation>
    <scope>IDENTIFICATION</scope>
</reference>
<evidence type="ECO:0000256" key="9">
    <source>
        <dbReference type="ARBA" id="ARBA00023098"/>
    </source>
</evidence>
<comment type="catalytic activity">
    <reaction evidence="13">
        <text>1-hexadecanoyl-2-(9Z-octadecenoyl)-sn-glycero-3-phosphate + H2O = 2-(9Z-octadecenoyl)-sn-glycero-3-phosphate + hexadecanoate + H(+)</text>
        <dbReference type="Rhea" id="RHEA:40943"/>
        <dbReference type="ChEBI" id="CHEBI:7896"/>
        <dbReference type="ChEBI" id="CHEBI:15377"/>
        <dbReference type="ChEBI" id="CHEBI:15378"/>
        <dbReference type="ChEBI" id="CHEBI:64839"/>
        <dbReference type="ChEBI" id="CHEBI:77593"/>
    </reaction>
    <physiologicalReaction direction="left-to-right" evidence="13">
        <dbReference type="Rhea" id="RHEA:40944"/>
    </physiologicalReaction>
</comment>
<keyword evidence="4" id="KW-1003">Cell membrane</keyword>
<evidence type="ECO:0000256" key="8">
    <source>
        <dbReference type="ARBA" id="ARBA00022963"/>
    </source>
</evidence>
<comment type="function">
    <text evidence="14">Hydrolyzes specifically phosphatidic acid (PA) to produce 2-acyl lysophosphatidic acid (LPA; a potent bioactive lipid mediator) and fatty acid. Does not hydrolyze other phospholipids, like phosphatidylserine (PS), phosphatidylcholine (PC) and phosphatidylethanolamine (PE) or triacylglycerol (TG).</text>
</comment>
<keyword evidence="12" id="KW-0325">Glycoprotein</keyword>
<sequence>MEEVSKPRPLSSLFCAARTRRSGPATGARARARGGAGRGCGATPHRGLRGPPATPPRCSGSRRDPRRAGSEAQDSAILISSQVMPMAIGIVSNTIPVLSLTDFFFLISENKRSCLEFSHLSIKDSFKDLFIPQMEISLMLYTRKNLNCAKPLFEQHNSLNVNFSISKKTVWLIHGYRPTGSSPTWLQNFLRILLNQDDINIIVVDWNRGATTFLYNRAVKNTRKVAVSLSGYIRNLLKHGASLGNFHFIGMSLGAHISGFVGKIFQGQLGRITGLDPAGPKFSGKSFNDRLDYTDAKFVDVIHSDTNGLGIKEPLGHIDFYPNGGKTQPGCPKSILSGIQFIKCDHQRAVYLFMASLETNCNFISFPCPSYEDFKAGSCVDCDNFNEKSCPRLGYQAELWKDVLKERREETTVFLDTTGTSPFCAYYFVLTITVLDKTIEDGYFTFKLLNQLGMVEEPRLYEKNRSFIEFQEVKILAQFLNDVVNISSIGLAYSQSSHCPCITGRYKIQRIMLQSLTYPERPPLCIYNFVLNENEEVFLNPSTCTSKEI</sequence>
<feature type="active site" description="Charge relay system" evidence="15">
    <location>
        <position position="346"/>
    </location>
</feature>
<evidence type="ECO:0000313" key="21">
    <source>
        <dbReference type="RefSeq" id="XP_004410675.1"/>
    </source>
</evidence>
<dbReference type="GO" id="GO:0046872">
    <property type="term" value="F:metal ion binding"/>
    <property type="evidence" value="ECO:0007669"/>
    <property type="project" value="UniProtKB-KW"/>
</dbReference>
<evidence type="ECO:0000256" key="13">
    <source>
        <dbReference type="ARBA" id="ARBA00048637"/>
    </source>
</evidence>
<protein>
    <submittedName>
        <fullName evidence="21">Lipase member I</fullName>
    </submittedName>
</protein>
<keyword evidence="16" id="KW-0106">Calcium</keyword>
<evidence type="ECO:0000256" key="4">
    <source>
        <dbReference type="ARBA" id="ARBA00022475"/>
    </source>
</evidence>
<keyword evidence="11" id="KW-1015">Disulfide bond</keyword>
<dbReference type="Gene3D" id="3.40.50.1820">
    <property type="entry name" value="alpha/beta hydrolase"/>
    <property type="match status" value="1"/>
</dbReference>
<dbReference type="ESTHER" id="delle-a0a2y9nbj5">
    <property type="family name" value="Phospholipase"/>
</dbReference>
<comment type="similarity">
    <text evidence="3 17">Belongs to the AB hydrolase superfamily. Lipase family.</text>
</comment>
<evidence type="ECO:0000313" key="20">
    <source>
        <dbReference type="Proteomes" id="UP000245340"/>
    </source>
</evidence>
<evidence type="ECO:0000256" key="17">
    <source>
        <dbReference type="RuleBase" id="RU004262"/>
    </source>
</evidence>
<name>A0A2U3WNT9_ODORO</name>
<feature type="domain" description="Lipase" evidence="19">
    <location>
        <begin position="133"/>
        <end position="423"/>
    </location>
</feature>
<keyword evidence="10" id="KW-0472">Membrane</keyword>
<dbReference type="InterPro" id="IPR029058">
    <property type="entry name" value="AB_hydrolase_fold"/>
</dbReference>
<dbReference type="GO" id="GO:0008201">
    <property type="term" value="F:heparin binding"/>
    <property type="evidence" value="ECO:0007669"/>
    <property type="project" value="UniProtKB-ARBA"/>
</dbReference>
<keyword evidence="16" id="KW-0479">Metal-binding</keyword>
<dbReference type="CDD" id="cd00707">
    <property type="entry name" value="Pancreat_lipase_like"/>
    <property type="match status" value="1"/>
</dbReference>
<dbReference type="Proteomes" id="UP000245340">
    <property type="component" value="Unplaced"/>
</dbReference>
<dbReference type="GO" id="GO:0052689">
    <property type="term" value="F:carboxylic ester hydrolase activity"/>
    <property type="evidence" value="ECO:0007669"/>
    <property type="project" value="InterPro"/>
</dbReference>
<feature type="region of interest" description="Disordered" evidence="18">
    <location>
        <begin position="1"/>
        <end position="72"/>
    </location>
</feature>
<evidence type="ECO:0000259" key="19">
    <source>
        <dbReference type="Pfam" id="PF00151"/>
    </source>
</evidence>
<dbReference type="PIRSF" id="PIRSF000865">
    <property type="entry name" value="Lipoprotein_lipase_LIPH"/>
    <property type="match status" value="1"/>
</dbReference>
<dbReference type="KEGG" id="oro:101373588"/>
<evidence type="ECO:0000256" key="11">
    <source>
        <dbReference type="ARBA" id="ARBA00023157"/>
    </source>
</evidence>
<dbReference type="PANTHER" id="PTHR11610">
    <property type="entry name" value="LIPASE"/>
    <property type="match status" value="1"/>
</dbReference>
<feature type="binding site" evidence="16">
    <location>
        <position position="290"/>
    </location>
    <ligand>
        <name>Ca(2+)</name>
        <dbReference type="ChEBI" id="CHEBI:29108"/>
    </ligand>
</feature>
<dbReference type="RefSeq" id="XP_004410675.1">
    <property type="nucleotide sequence ID" value="XM_004410618.1"/>
</dbReference>
<dbReference type="SUPFAM" id="SSF53474">
    <property type="entry name" value="alpha/beta-Hydrolases"/>
    <property type="match status" value="1"/>
</dbReference>
<keyword evidence="5" id="KW-0964">Secreted</keyword>
<dbReference type="OrthoDB" id="199913at2759"/>
<dbReference type="CTD" id="149998"/>
<evidence type="ECO:0000256" key="5">
    <source>
        <dbReference type="ARBA" id="ARBA00022525"/>
    </source>
</evidence>
<dbReference type="GeneID" id="101373588"/>
<keyword evidence="20" id="KW-1185">Reference proteome</keyword>
<dbReference type="InterPro" id="IPR013818">
    <property type="entry name" value="Lipase"/>
</dbReference>
<feature type="active site" description="Charge relay system" evidence="15">
    <location>
        <position position="276"/>
    </location>
</feature>
<dbReference type="PANTHER" id="PTHR11610:SF103">
    <property type="entry name" value="LIPASE MEMBER I"/>
    <property type="match status" value="1"/>
</dbReference>
<organism evidence="20 21">
    <name type="scientific">Odobenus rosmarus divergens</name>
    <name type="common">Pacific walrus</name>
    <dbReference type="NCBI Taxonomy" id="9708"/>
    <lineage>
        <taxon>Eukaryota</taxon>
        <taxon>Metazoa</taxon>
        <taxon>Chordata</taxon>
        <taxon>Craniata</taxon>
        <taxon>Vertebrata</taxon>
        <taxon>Euteleostomi</taxon>
        <taxon>Mammalia</taxon>
        <taxon>Eutheria</taxon>
        <taxon>Laurasiatheria</taxon>
        <taxon>Carnivora</taxon>
        <taxon>Caniformia</taxon>
        <taxon>Pinnipedia</taxon>
        <taxon>Odobenidae</taxon>
        <taxon>Odobenus</taxon>
    </lineage>
</organism>
<evidence type="ECO:0000256" key="1">
    <source>
        <dbReference type="ARBA" id="ARBA00004236"/>
    </source>
</evidence>
<gene>
    <name evidence="21" type="primary">LIPI</name>
</gene>
<dbReference type="InterPro" id="IPR000734">
    <property type="entry name" value="TAG_lipase"/>
</dbReference>
<keyword evidence="6" id="KW-0732">Signal</keyword>
<evidence type="ECO:0000256" key="10">
    <source>
        <dbReference type="ARBA" id="ARBA00023136"/>
    </source>
</evidence>
<dbReference type="FunFam" id="3.40.50.1820:FF:000063">
    <property type="entry name" value="Lipase member H"/>
    <property type="match status" value="1"/>
</dbReference>
<dbReference type="InParanoid" id="A0A2U3WNT9"/>
<feature type="active site" description="Nucleophile" evidence="15">
    <location>
        <position position="252"/>
    </location>
</feature>
<dbReference type="GO" id="GO:0004620">
    <property type="term" value="F:phospholipase activity"/>
    <property type="evidence" value="ECO:0007669"/>
    <property type="project" value="TreeGrafter"/>
</dbReference>
<evidence type="ECO:0000256" key="6">
    <source>
        <dbReference type="ARBA" id="ARBA00022729"/>
    </source>
</evidence>
<accession>A0A2U3WNT9</accession>
<evidence type="ECO:0000256" key="16">
    <source>
        <dbReference type="PIRSR" id="PIRSR000865-2"/>
    </source>
</evidence>
<evidence type="ECO:0000256" key="2">
    <source>
        <dbReference type="ARBA" id="ARBA00004613"/>
    </source>
</evidence>
<dbReference type="GO" id="GO:0005886">
    <property type="term" value="C:plasma membrane"/>
    <property type="evidence" value="ECO:0007669"/>
    <property type="project" value="UniProtKB-SubCell"/>
</dbReference>
<dbReference type="InterPro" id="IPR033906">
    <property type="entry name" value="Lipase_N"/>
</dbReference>
<dbReference type="GO" id="GO:0006654">
    <property type="term" value="P:phosphatidic acid biosynthetic process"/>
    <property type="evidence" value="ECO:0007669"/>
    <property type="project" value="UniProtKB-ARBA"/>
</dbReference>
<keyword evidence="8" id="KW-0442">Lipid degradation</keyword>
<keyword evidence="9" id="KW-0443">Lipid metabolism</keyword>
<evidence type="ECO:0000256" key="18">
    <source>
        <dbReference type="SAM" id="MobiDB-lite"/>
    </source>
</evidence>